<keyword evidence="1" id="KW-0812">Transmembrane</keyword>
<dbReference type="AlphaFoldDB" id="A0A7V2B0V3"/>
<comment type="caution">
    <text evidence="2">The sequence shown here is derived from an EMBL/GenBank/DDBJ whole genome shotgun (WGS) entry which is preliminary data.</text>
</comment>
<reference evidence="2" key="1">
    <citation type="journal article" date="2020" name="mSystems">
        <title>Genome- and Community-Level Interaction Insights into Carbon Utilization and Element Cycling Functions of Hydrothermarchaeota in Hydrothermal Sediment.</title>
        <authorList>
            <person name="Zhou Z."/>
            <person name="Liu Y."/>
            <person name="Xu W."/>
            <person name="Pan J."/>
            <person name="Luo Z.H."/>
            <person name="Li M."/>
        </authorList>
    </citation>
    <scope>NUCLEOTIDE SEQUENCE [LARGE SCALE GENOMIC DNA]</scope>
    <source>
        <strain evidence="2">SpSt-143</strain>
    </source>
</reference>
<dbReference type="Gene3D" id="1.10.10.10">
    <property type="entry name" value="Winged helix-like DNA-binding domain superfamily/Winged helix DNA-binding domain"/>
    <property type="match status" value="1"/>
</dbReference>
<dbReference type="InterPro" id="IPR036388">
    <property type="entry name" value="WH-like_DNA-bd_sf"/>
</dbReference>
<keyword evidence="1" id="KW-1133">Transmembrane helix</keyword>
<proteinExistence type="predicted"/>
<organism evidence="2">
    <name type="scientific">Rhodothermus marinus</name>
    <name type="common">Rhodothermus obamensis</name>
    <dbReference type="NCBI Taxonomy" id="29549"/>
    <lineage>
        <taxon>Bacteria</taxon>
        <taxon>Pseudomonadati</taxon>
        <taxon>Rhodothermota</taxon>
        <taxon>Rhodothermia</taxon>
        <taxon>Rhodothermales</taxon>
        <taxon>Rhodothermaceae</taxon>
        <taxon>Rhodothermus</taxon>
    </lineage>
</organism>
<evidence type="ECO:0000313" key="2">
    <source>
        <dbReference type="EMBL" id="HER96258.1"/>
    </source>
</evidence>
<dbReference type="EMBL" id="DSGB01000005">
    <property type="protein sequence ID" value="HER96258.1"/>
    <property type="molecule type" value="Genomic_DNA"/>
</dbReference>
<keyword evidence="1" id="KW-0472">Membrane</keyword>
<evidence type="ECO:0000256" key="1">
    <source>
        <dbReference type="SAM" id="Phobius"/>
    </source>
</evidence>
<sequence length="387" mass="43255">MAALETCFSALLKHLDEAYRLALLLQPDPQQAARLLLAIYQEAAETPLDPAQVRQWLIKRLLHHQQLLETPTKPTVAFEQEVAESLLSRALPAALALLSTKDRLWLYLCDCMGLSPEEAAALLGQPQTGYTQAQAALQSALHRTLTPGQYALLEFGLSEALLKTHLRQTLERMLASPPTSLRTEIAQLLHRSPPPPRKIRQRGLRTLVAVAIVLLAGSLGWAAWLSTRPPEATPASSRGADLIRRSAEIAPSLRVTHPVSQAADAERYLQETLAWRVSVPDIAGARLQGIAMARLTPGLEVPVLIFEDHITGKPLWIYLYTYALLDRYRDRLHLSSDVLRQIEPEQYFDLHVLGRQQVLIWRYRDDIYVAITESDAAALRERIALPS</sequence>
<feature type="transmembrane region" description="Helical" evidence="1">
    <location>
        <begin position="206"/>
        <end position="224"/>
    </location>
</feature>
<gene>
    <name evidence="2" type="ORF">ENO59_07045</name>
</gene>
<protein>
    <submittedName>
        <fullName evidence="2">Uncharacterized protein</fullName>
    </submittedName>
</protein>
<accession>A0A7V2B0V3</accession>
<name>A0A7V2B0V3_RHOMR</name>